<organism evidence="1 2">
    <name type="scientific">Mycena venus</name>
    <dbReference type="NCBI Taxonomy" id="2733690"/>
    <lineage>
        <taxon>Eukaryota</taxon>
        <taxon>Fungi</taxon>
        <taxon>Dikarya</taxon>
        <taxon>Basidiomycota</taxon>
        <taxon>Agaricomycotina</taxon>
        <taxon>Agaricomycetes</taxon>
        <taxon>Agaricomycetidae</taxon>
        <taxon>Agaricales</taxon>
        <taxon>Marasmiineae</taxon>
        <taxon>Mycenaceae</taxon>
        <taxon>Mycena</taxon>
    </lineage>
</organism>
<evidence type="ECO:0000313" key="2">
    <source>
        <dbReference type="Proteomes" id="UP000620124"/>
    </source>
</evidence>
<proteinExistence type="predicted"/>
<dbReference type="OrthoDB" id="2907224at2759"/>
<dbReference type="Proteomes" id="UP000620124">
    <property type="component" value="Unassembled WGS sequence"/>
</dbReference>
<sequence length="182" mass="19278">MELYSIGKRDSIKTPQWRYKRVIAINISRASSPTMKLLVVIAASLLLFSSVTATSLDGVSAPVSPVVLEEGSLAARASGTFTLYTGKSFTGKSTTFAVNTGTCYGPLQEPFVSSLFSARSSSGLVCFMFKGTSGCNSRCGVCVDSGGYHDMTKVPAVHFFQCEVPGQGADEEGCLVANCDFH</sequence>
<name>A0A8H6X4W2_9AGAR</name>
<dbReference type="AlphaFoldDB" id="A0A8H6X4W2"/>
<evidence type="ECO:0000313" key="1">
    <source>
        <dbReference type="EMBL" id="KAF7334069.1"/>
    </source>
</evidence>
<comment type="caution">
    <text evidence="1">The sequence shown here is derived from an EMBL/GenBank/DDBJ whole genome shotgun (WGS) entry which is preliminary data.</text>
</comment>
<reference evidence="1" key="1">
    <citation type="submission" date="2020-05" db="EMBL/GenBank/DDBJ databases">
        <title>Mycena genomes resolve the evolution of fungal bioluminescence.</title>
        <authorList>
            <person name="Tsai I.J."/>
        </authorList>
    </citation>
    <scope>NUCLEOTIDE SEQUENCE</scope>
    <source>
        <strain evidence="1">CCC161011</strain>
    </source>
</reference>
<dbReference type="EMBL" id="JACAZI010000027">
    <property type="protein sequence ID" value="KAF7334069.1"/>
    <property type="molecule type" value="Genomic_DNA"/>
</dbReference>
<gene>
    <name evidence="1" type="ORF">MVEN_02312500</name>
</gene>
<accession>A0A8H6X4W2</accession>
<protein>
    <submittedName>
        <fullName evidence="1">Uncharacterized protein</fullName>
    </submittedName>
</protein>
<keyword evidence="2" id="KW-1185">Reference proteome</keyword>